<dbReference type="Pfam" id="PF00128">
    <property type="entry name" value="Alpha-amylase"/>
    <property type="match status" value="1"/>
</dbReference>
<dbReference type="InterPro" id="IPR045857">
    <property type="entry name" value="O16G_dom_2"/>
</dbReference>
<accession>E1QZ49</accession>
<dbReference type="SMART" id="SM00642">
    <property type="entry name" value="Aamy"/>
    <property type="match status" value="1"/>
</dbReference>
<dbReference type="InterPro" id="IPR006047">
    <property type="entry name" value="GH13_cat_dom"/>
</dbReference>
<organism evidence="4 5">
    <name type="scientific">Olsenella uli (strain ATCC 49627 / DSM 7084 / CCUG 31166 / CIP 109912 / JCM 12494 / LMG 11480 / NCIMB 702895 / VPI D76D-27C)</name>
    <name type="common">Lactobacillus uli</name>
    <dbReference type="NCBI Taxonomy" id="633147"/>
    <lineage>
        <taxon>Bacteria</taxon>
        <taxon>Bacillati</taxon>
        <taxon>Actinomycetota</taxon>
        <taxon>Coriobacteriia</taxon>
        <taxon>Coriobacteriales</taxon>
        <taxon>Atopobiaceae</taxon>
        <taxon>Olsenella</taxon>
    </lineage>
</organism>
<protein>
    <submittedName>
        <fullName evidence="4">Alpha amylase catalytic region</fullName>
    </submittedName>
</protein>
<dbReference type="GO" id="GO:0016798">
    <property type="term" value="F:hydrolase activity, acting on glycosyl bonds"/>
    <property type="evidence" value="ECO:0007669"/>
    <property type="project" value="UniProtKB-KW"/>
</dbReference>
<gene>
    <name evidence="4" type="ordered locus">Olsu_0548</name>
</gene>
<dbReference type="CAZy" id="GH13">
    <property type="family name" value="Glycoside Hydrolase Family 13"/>
</dbReference>
<evidence type="ECO:0000313" key="5">
    <source>
        <dbReference type="Proteomes" id="UP000000333"/>
    </source>
</evidence>
<dbReference type="GO" id="GO:0005975">
    <property type="term" value="P:carbohydrate metabolic process"/>
    <property type="evidence" value="ECO:0007669"/>
    <property type="project" value="InterPro"/>
</dbReference>
<dbReference type="CDD" id="cd11353">
    <property type="entry name" value="AmyAc_euk_bac_CMD_like"/>
    <property type="match status" value="1"/>
</dbReference>
<name>E1QZ49_OLSUV</name>
<dbReference type="EMBL" id="CP002106">
    <property type="protein sequence ID" value="ADK67663.1"/>
    <property type="molecule type" value="Genomic_DNA"/>
</dbReference>
<dbReference type="KEGG" id="ols:Olsu_0548"/>
<feature type="domain" description="Glycosyl hydrolase family 13 catalytic" evidence="3">
    <location>
        <begin position="11"/>
        <end position="369"/>
    </location>
</feature>
<dbReference type="InterPro" id="IPR017853">
    <property type="entry name" value="GH"/>
</dbReference>
<dbReference type="Gene3D" id="3.90.400.10">
    <property type="entry name" value="Oligo-1,6-glucosidase, Domain 2"/>
    <property type="match status" value="1"/>
</dbReference>
<dbReference type="Gene3D" id="3.20.20.80">
    <property type="entry name" value="Glycosidases"/>
    <property type="match status" value="1"/>
</dbReference>
<dbReference type="RefSeq" id="WP_013251415.1">
    <property type="nucleotide sequence ID" value="NC_014363.1"/>
</dbReference>
<keyword evidence="5" id="KW-1185">Reference proteome</keyword>
<dbReference type="SUPFAM" id="SSF51445">
    <property type="entry name" value="(Trans)glycosidases"/>
    <property type="match status" value="1"/>
</dbReference>
<evidence type="ECO:0000256" key="2">
    <source>
        <dbReference type="ARBA" id="ARBA00023295"/>
    </source>
</evidence>
<dbReference type="Proteomes" id="UP000000333">
    <property type="component" value="Chromosome"/>
</dbReference>
<dbReference type="GeneID" id="78511984"/>
<dbReference type="SUPFAM" id="SSF51011">
    <property type="entry name" value="Glycosyl hydrolase domain"/>
    <property type="match status" value="1"/>
</dbReference>
<dbReference type="OrthoDB" id="9811841at2"/>
<sequence length="456" mass="51491">MSWYEESVIYQVYPLGLTGAPYENDGTSEPTPRLLKLVDDGWLDHMRRLGVSCLMLNPVFESGSHGYDTCDYTVVDRRLGTNPDLRAVVDAAHERGMRVLLDAVLNHVGRGFWAFEDVLRRRESSPYAGWFNVDFGGDDAYGDGLSYECWEGVDSLVKLNHANPELNAYLADVIRGWEREFGIDGLRLDVAYCLDQGFLRYLREVADELGAARTERLGERDAKFVLVGETLFGDYNQWMGDDLCDAVTNYEAYKGLWSSMNSHNMHEVAYALDRQSGSQPWNLYTGRHLLNFVDNHDVVRIATKLDDARQLRPLYGLLFGMCGVPCVYYGSEWGIEGEKCPGDHELRPALDVPQWNELTDWLQALAACRVPGHAGSEALSWGDYHQVEVQPNQLLFQRKSKRERLFVAVNAADVPYTFHFDAGCGRAIDVITGEDHDFGGGSEVAPFSAHFWLCER</sequence>
<dbReference type="AlphaFoldDB" id="E1QZ49"/>
<dbReference type="PANTHER" id="PTHR10357">
    <property type="entry name" value="ALPHA-AMYLASE FAMILY MEMBER"/>
    <property type="match status" value="1"/>
</dbReference>
<proteinExistence type="predicted"/>
<keyword evidence="2" id="KW-0326">Glycosidase</keyword>
<dbReference type="HOGENOM" id="CLU_006462_6_5_11"/>
<dbReference type="PATRIC" id="fig|633147.7.peg.1005"/>
<evidence type="ECO:0000259" key="3">
    <source>
        <dbReference type="SMART" id="SM00642"/>
    </source>
</evidence>
<dbReference type="eggNOG" id="COG0366">
    <property type="taxonomic scope" value="Bacteria"/>
</dbReference>
<evidence type="ECO:0000256" key="1">
    <source>
        <dbReference type="ARBA" id="ARBA00022801"/>
    </source>
</evidence>
<evidence type="ECO:0000313" key="4">
    <source>
        <dbReference type="EMBL" id="ADK67663.1"/>
    </source>
</evidence>
<keyword evidence="1" id="KW-0378">Hydrolase</keyword>
<dbReference type="STRING" id="633147.Olsu_0548"/>
<reference evidence="4 5" key="1">
    <citation type="journal article" date="2010" name="Stand. Genomic Sci.">
        <title>Complete genome sequence of Olsenella uli type strain (VPI D76D-27C).</title>
        <authorList>
            <person name="Goker M."/>
            <person name="Held B."/>
            <person name="Lucas S."/>
            <person name="Nolan M."/>
            <person name="Yasawong M."/>
            <person name="Glavina Del Rio T."/>
            <person name="Tice H."/>
            <person name="Cheng J.F."/>
            <person name="Bruce D."/>
            <person name="Detter J.C."/>
            <person name="Tapia R."/>
            <person name="Han C."/>
            <person name="Goodwin L."/>
            <person name="Pitluck S."/>
            <person name="Liolios K."/>
            <person name="Ivanova N."/>
            <person name="Mavromatis K."/>
            <person name="Mikhailova N."/>
            <person name="Pati A."/>
            <person name="Chen A."/>
            <person name="Palaniappan K."/>
            <person name="Land M."/>
            <person name="Hauser L."/>
            <person name="Chang Y.J."/>
            <person name="Jeffries C.D."/>
            <person name="Rohde M."/>
            <person name="Sikorski J."/>
            <person name="Pukall R."/>
            <person name="Woyke T."/>
            <person name="Bristow J."/>
            <person name="Eisen J.A."/>
            <person name="Markowitz V."/>
            <person name="Hugenholtz P."/>
            <person name="Kyrpides N.C."/>
            <person name="Klenk H.P."/>
            <person name="Lapidus A."/>
        </authorList>
    </citation>
    <scope>NUCLEOTIDE SEQUENCE [LARGE SCALE GENOMIC DNA]</scope>
    <source>
        <strain evidence="5">ATCC 49627 / DSM 7084 / CIP 109912 / JCM 12494 / NCIMB 702895 / VPI D76D-27C</strain>
    </source>
</reference>
<dbReference type="PANTHER" id="PTHR10357:SF210">
    <property type="entry name" value="MALTODEXTRIN GLUCOSIDASE"/>
    <property type="match status" value="1"/>
</dbReference>